<name>A0AAV2HG50_LYMST</name>
<dbReference type="EMBL" id="CAXITT010000080">
    <property type="protein sequence ID" value="CAL1531036.1"/>
    <property type="molecule type" value="Genomic_DNA"/>
</dbReference>
<keyword evidence="2" id="KW-0732">Signal</keyword>
<reference evidence="3 4" key="1">
    <citation type="submission" date="2024-04" db="EMBL/GenBank/DDBJ databases">
        <authorList>
            <consortium name="Genoscope - CEA"/>
            <person name="William W."/>
        </authorList>
    </citation>
    <scope>NUCLEOTIDE SEQUENCE [LARGE SCALE GENOMIC DNA]</scope>
</reference>
<feature type="chain" id="PRO_5043595425" description="Apple domain-containing protein" evidence="2">
    <location>
        <begin position="24"/>
        <end position="189"/>
    </location>
</feature>
<dbReference type="AlphaFoldDB" id="A0AAV2HG50"/>
<gene>
    <name evidence="3" type="ORF">GSLYS_00005161001</name>
</gene>
<organism evidence="3 4">
    <name type="scientific">Lymnaea stagnalis</name>
    <name type="common">Great pond snail</name>
    <name type="synonym">Helix stagnalis</name>
    <dbReference type="NCBI Taxonomy" id="6523"/>
    <lineage>
        <taxon>Eukaryota</taxon>
        <taxon>Metazoa</taxon>
        <taxon>Spiralia</taxon>
        <taxon>Lophotrochozoa</taxon>
        <taxon>Mollusca</taxon>
        <taxon>Gastropoda</taxon>
        <taxon>Heterobranchia</taxon>
        <taxon>Euthyneura</taxon>
        <taxon>Panpulmonata</taxon>
        <taxon>Hygrophila</taxon>
        <taxon>Lymnaeoidea</taxon>
        <taxon>Lymnaeidae</taxon>
        <taxon>Lymnaea</taxon>
    </lineage>
</organism>
<dbReference type="Proteomes" id="UP001497497">
    <property type="component" value="Unassembled WGS sequence"/>
</dbReference>
<evidence type="ECO:0008006" key="5">
    <source>
        <dbReference type="Google" id="ProtNLM"/>
    </source>
</evidence>
<evidence type="ECO:0000313" key="3">
    <source>
        <dbReference type="EMBL" id="CAL1531036.1"/>
    </source>
</evidence>
<feature type="signal peptide" evidence="2">
    <location>
        <begin position="1"/>
        <end position="23"/>
    </location>
</feature>
<evidence type="ECO:0000313" key="4">
    <source>
        <dbReference type="Proteomes" id="UP001497497"/>
    </source>
</evidence>
<feature type="region of interest" description="Disordered" evidence="1">
    <location>
        <begin position="152"/>
        <end position="173"/>
    </location>
</feature>
<evidence type="ECO:0000256" key="1">
    <source>
        <dbReference type="SAM" id="MobiDB-lite"/>
    </source>
</evidence>
<keyword evidence="4" id="KW-1185">Reference proteome</keyword>
<proteinExistence type="predicted"/>
<comment type="caution">
    <text evidence="3">The sequence shown here is derived from an EMBL/GenBank/DDBJ whole genome shotgun (WGS) entry which is preliminary data.</text>
</comment>
<accession>A0AAV2HG50</accession>
<feature type="compositionally biased region" description="Polar residues" evidence="1">
    <location>
        <begin position="152"/>
        <end position="172"/>
    </location>
</feature>
<sequence length="189" mass="21028">MTMTLWHLGCVLVISSIYDNACATGKLRSAVAGVTSCNSNTDFWKYEELSEPEGVHRVLKCAMACQKYDSCVLAVFITRDATTRCLLFKQRTDAAASPPPSSTTTKSPKRNSNFFEWFMSYAANATWTISNGTISSWANTMLLNGTQWSGTGQDYQGQTNNNQGIQEPTTPSIEDYRSSQRCKVIKFRI</sequence>
<evidence type="ECO:0000256" key="2">
    <source>
        <dbReference type="SAM" id="SignalP"/>
    </source>
</evidence>
<protein>
    <recommendedName>
        <fullName evidence="5">Apple domain-containing protein</fullName>
    </recommendedName>
</protein>